<evidence type="ECO:0000313" key="3">
    <source>
        <dbReference type="Proteomes" id="UP000265515"/>
    </source>
</evidence>
<name>A0A388KZD7_CHABU</name>
<evidence type="ECO:0000313" key="2">
    <source>
        <dbReference type="EMBL" id="GBG75416.1"/>
    </source>
</evidence>
<dbReference type="Proteomes" id="UP000265515">
    <property type="component" value="Unassembled WGS sequence"/>
</dbReference>
<dbReference type="AlphaFoldDB" id="A0A388KZD7"/>
<feature type="region of interest" description="Disordered" evidence="1">
    <location>
        <begin position="85"/>
        <end position="116"/>
    </location>
</feature>
<protein>
    <submittedName>
        <fullName evidence="2">Uncharacterized protein</fullName>
    </submittedName>
</protein>
<gene>
    <name evidence="2" type="ORF">CBR_g20046</name>
</gene>
<proteinExistence type="predicted"/>
<accession>A0A388KZD7</accession>
<dbReference type="Gramene" id="GBG75416">
    <property type="protein sequence ID" value="GBG75416"/>
    <property type="gene ID" value="CBR_g20046"/>
</dbReference>
<dbReference type="EMBL" id="BFEA01000224">
    <property type="protein sequence ID" value="GBG75416.1"/>
    <property type="molecule type" value="Genomic_DNA"/>
</dbReference>
<keyword evidence="3" id="KW-1185">Reference proteome</keyword>
<comment type="caution">
    <text evidence="2">The sequence shown here is derived from an EMBL/GenBank/DDBJ whole genome shotgun (WGS) entry which is preliminary data.</text>
</comment>
<sequence>MNPQTGRAERSSPHHPPLILAVTDHGAGNTANHCDERSGVRRSAGTAALSFHLISPLAPISGVSPHSGRSRAEHPTLILAVTDLGAGNTANPTATSAVEGGAPLAPQPSASISPVTTASSAAECGAPLAPQPSASLAPATTEPRGAYCGALLQPQPSAPLSPLQLVAMGDRLRANSH</sequence>
<reference evidence="2 3" key="1">
    <citation type="journal article" date="2018" name="Cell">
        <title>The Chara Genome: Secondary Complexity and Implications for Plant Terrestrialization.</title>
        <authorList>
            <person name="Nishiyama T."/>
            <person name="Sakayama H."/>
            <person name="Vries J.D."/>
            <person name="Buschmann H."/>
            <person name="Saint-Marcoux D."/>
            <person name="Ullrich K.K."/>
            <person name="Haas F.B."/>
            <person name="Vanderstraeten L."/>
            <person name="Becker D."/>
            <person name="Lang D."/>
            <person name="Vosolsobe S."/>
            <person name="Rombauts S."/>
            <person name="Wilhelmsson P.K.I."/>
            <person name="Janitza P."/>
            <person name="Kern R."/>
            <person name="Heyl A."/>
            <person name="Rumpler F."/>
            <person name="Villalobos L.I.A.C."/>
            <person name="Clay J.M."/>
            <person name="Skokan R."/>
            <person name="Toyoda A."/>
            <person name="Suzuki Y."/>
            <person name="Kagoshima H."/>
            <person name="Schijlen E."/>
            <person name="Tajeshwar N."/>
            <person name="Catarino B."/>
            <person name="Hetherington A.J."/>
            <person name="Saltykova A."/>
            <person name="Bonnot C."/>
            <person name="Breuninger H."/>
            <person name="Symeonidi A."/>
            <person name="Radhakrishnan G.V."/>
            <person name="Van Nieuwerburgh F."/>
            <person name="Deforce D."/>
            <person name="Chang C."/>
            <person name="Karol K.G."/>
            <person name="Hedrich R."/>
            <person name="Ulvskov P."/>
            <person name="Glockner G."/>
            <person name="Delwiche C.F."/>
            <person name="Petrasek J."/>
            <person name="Van de Peer Y."/>
            <person name="Friml J."/>
            <person name="Beilby M."/>
            <person name="Dolan L."/>
            <person name="Kohara Y."/>
            <person name="Sugano S."/>
            <person name="Fujiyama A."/>
            <person name="Delaux P.-M."/>
            <person name="Quint M."/>
            <person name="TheiBen G."/>
            <person name="Hagemann M."/>
            <person name="Harholt J."/>
            <person name="Dunand C."/>
            <person name="Zachgo S."/>
            <person name="Langdale J."/>
            <person name="Maumus F."/>
            <person name="Straeten D.V.D."/>
            <person name="Gould S.B."/>
            <person name="Rensing S.A."/>
        </authorList>
    </citation>
    <scope>NUCLEOTIDE SEQUENCE [LARGE SCALE GENOMIC DNA]</scope>
    <source>
        <strain evidence="2 3">S276</strain>
    </source>
</reference>
<organism evidence="2 3">
    <name type="scientific">Chara braunii</name>
    <name type="common">Braun's stonewort</name>
    <dbReference type="NCBI Taxonomy" id="69332"/>
    <lineage>
        <taxon>Eukaryota</taxon>
        <taxon>Viridiplantae</taxon>
        <taxon>Streptophyta</taxon>
        <taxon>Charophyceae</taxon>
        <taxon>Charales</taxon>
        <taxon>Characeae</taxon>
        <taxon>Chara</taxon>
    </lineage>
</organism>
<evidence type="ECO:0000256" key="1">
    <source>
        <dbReference type="SAM" id="MobiDB-lite"/>
    </source>
</evidence>